<dbReference type="AlphaFoldDB" id="A0A504YEG8"/>
<dbReference type="PANTHER" id="PTHR11347">
    <property type="entry name" value="CYCLIC NUCLEOTIDE PHOSPHODIESTERASE"/>
    <property type="match status" value="1"/>
</dbReference>
<dbReference type="SUPFAM" id="SSF55781">
    <property type="entry name" value="GAF domain-like"/>
    <property type="match status" value="2"/>
</dbReference>
<dbReference type="PROSITE" id="PS51845">
    <property type="entry name" value="PDEASE_I_2"/>
    <property type="match status" value="1"/>
</dbReference>
<feature type="binding site" evidence="3">
    <location>
        <position position="699"/>
    </location>
    <ligand>
        <name>Zn(2+)</name>
        <dbReference type="ChEBI" id="CHEBI:29105"/>
        <label>1</label>
    </ligand>
</feature>
<dbReference type="InterPro" id="IPR023088">
    <property type="entry name" value="PDEase"/>
</dbReference>
<dbReference type="Gene3D" id="1.10.1300.10">
    <property type="entry name" value="3'5'-cyclic nucleotide phosphodiesterase, catalytic domain"/>
    <property type="match status" value="1"/>
</dbReference>
<dbReference type="GO" id="GO:0046872">
    <property type="term" value="F:metal ion binding"/>
    <property type="evidence" value="ECO:0007669"/>
    <property type="project" value="UniProtKB-KW"/>
</dbReference>
<feature type="compositionally biased region" description="Polar residues" evidence="4">
    <location>
        <begin position="91"/>
        <end position="104"/>
    </location>
</feature>
<dbReference type="OrthoDB" id="295473at2759"/>
<feature type="compositionally biased region" description="Polar residues" evidence="4">
    <location>
        <begin position="124"/>
        <end position="137"/>
    </location>
</feature>
<dbReference type="STRING" id="46835.A0A504YEG8"/>
<dbReference type="PRINTS" id="PR00387">
    <property type="entry name" value="PDIESTERASE1"/>
</dbReference>
<evidence type="ECO:0000313" key="7">
    <source>
        <dbReference type="Proteomes" id="UP000316759"/>
    </source>
</evidence>
<feature type="region of interest" description="Disordered" evidence="4">
    <location>
        <begin position="91"/>
        <end position="171"/>
    </location>
</feature>
<gene>
    <name evidence="6" type="ORF">FGIG_02206</name>
</gene>
<dbReference type="Gene3D" id="3.30.450.40">
    <property type="match status" value="2"/>
</dbReference>
<comment type="caution">
    <text evidence="6">The sequence shown here is derived from an EMBL/GenBank/DDBJ whole genome shotgun (WGS) entry which is preliminary data.</text>
</comment>
<dbReference type="Proteomes" id="UP000316759">
    <property type="component" value="Unassembled WGS sequence"/>
</dbReference>
<feature type="compositionally biased region" description="Basic and acidic residues" evidence="4">
    <location>
        <begin position="138"/>
        <end position="152"/>
    </location>
</feature>
<keyword evidence="7" id="KW-1185">Reference proteome</keyword>
<dbReference type="Pfam" id="PF01590">
    <property type="entry name" value="GAF"/>
    <property type="match status" value="2"/>
</dbReference>
<name>A0A504YEG8_FASGI</name>
<accession>A0A504YEG8</accession>
<keyword evidence="2" id="KW-0378">Hydrolase</keyword>
<protein>
    <submittedName>
        <fullName evidence="6">Putative 3' 5'-cyclic phosphodiesterase pde-5</fullName>
    </submittedName>
</protein>
<dbReference type="Pfam" id="PF00233">
    <property type="entry name" value="PDEase_I"/>
    <property type="match status" value="1"/>
</dbReference>
<evidence type="ECO:0000256" key="2">
    <source>
        <dbReference type="ARBA" id="ARBA00022801"/>
    </source>
</evidence>
<dbReference type="InterPro" id="IPR029016">
    <property type="entry name" value="GAF-like_dom_sf"/>
</dbReference>
<dbReference type="SUPFAM" id="SSF109604">
    <property type="entry name" value="HD-domain/PDEase-like"/>
    <property type="match status" value="1"/>
</dbReference>
<evidence type="ECO:0000313" key="6">
    <source>
        <dbReference type="EMBL" id="TPP60082.1"/>
    </source>
</evidence>
<keyword evidence="1 3" id="KW-0479">Metal-binding</keyword>
<organism evidence="6 7">
    <name type="scientific">Fasciola gigantica</name>
    <name type="common">Giant liver fluke</name>
    <dbReference type="NCBI Taxonomy" id="46835"/>
    <lineage>
        <taxon>Eukaryota</taxon>
        <taxon>Metazoa</taxon>
        <taxon>Spiralia</taxon>
        <taxon>Lophotrochozoa</taxon>
        <taxon>Platyhelminthes</taxon>
        <taxon>Trematoda</taxon>
        <taxon>Digenea</taxon>
        <taxon>Plagiorchiida</taxon>
        <taxon>Echinostomata</taxon>
        <taxon>Echinostomatoidea</taxon>
        <taxon>Fasciolidae</taxon>
        <taxon>Fasciola</taxon>
    </lineage>
</organism>
<dbReference type="InterPro" id="IPR036971">
    <property type="entry name" value="PDEase_catalytic_dom_sf"/>
</dbReference>
<dbReference type="SMART" id="SM00065">
    <property type="entry name" value="GAF"/>
    <property type="match status" value="2"/>
</dbReference>
<sequence length="819" mass="92658">MSVLNEEQVVEFLKRNPQFVGRYIKENCEKELLLHLPVENDNVASPNEQTTRNSQRSINITRVRIKPPPHAWIPLTMPGVVVVGHKQISTENGSMASTLSTQSEPPRRRAESCQKGKPRRSKFSIRTGSSGRSVFQDNNKKPVAEGDMKESDSTNPPNITTDSQLNPPQDKQLENNSVVQTLEIVVPSKERYSPQSNHNIGANGRGSVSSYDEIKTKYLPLRPSTFLSSQLLLAAKKGDISREMIFSDMTASVCERVPVDGSNLYLVDNDNHCLYVQPPNQPILSSLNSQECFELGTCKSMVAYAAYMRQPVFSDELPKDVHFQEPTTGLPTKVKHKIAYPILNADGRPIGVIELYRSATRRAFSDSEKQIVSTIVHWAELVHESNGELSASTKARKVSDFILEIIRNLFSKVRSMDQVIKTIMEHAKELVKAERVTLFLVDAKKNELYSSILDVGDLNESKFVEDENVEIRFPITEGIAGYVARNGVGVRIDDAYNDKRFYRRADEAYQHLTKTVLATPLFDEKEVVGVLEMINKSQGVFDEEDEELMALYSVYCGLAINVARMYDRIYRSDKKYRVAMEVLTFHSLVSESEVEQAVVCEIPKNIPGIAASSPMEHHHFNMTVTILQQRGHNVFSNCKTGSYRNILSLIKHAILATDLATFWASKNKLDTILDSDTGVDWSQDNHRLAVISIAMPTCDLCAMYKPWDIQVKVVMLIMQEFWAQGDEEKASHSKPLSLMDRDEAVQLADGQIGFIRGICLPCYNTISRVWPTVHVIVDVTQQNLARWESISTLSYEEREQLLMEQMEQKFPKIEQRSKR</sequence>
<evidence type="ECO:0000256" key="3">
    <source>
        <dbReference type="PIRSR" id="PIRSR623088-3"/>
    </source>
</evidence>
<proteinExistence type="predicted"/>
<reference evidence="6 7" key="1">
    <citation type="submission" date="2019-04" db="EMBL/GenBank/DDBJ databases">
        <title>Annotation for the trematode Fasciola gigantica.</title>
        <authorList>
            <person name="Choi Y.-J."/>
        </authorList>
    </citation>
    <scope>NUCLEOTIDE SEQUENCE [LARGE SCALE GENOMIC DNA]</scope>
    <source>
        <strain evidence="6">Uganda_cow_1</strain>
    </source>
</reference>
<feature type="compositionally biased region" description="Polar residues" evidence="4">
    <location>
        <begin position="153"/>
        <end position="171"/>
    </location>
</feature>
<evidence type="ECO:0000259" key="5">
    <source>
        <dbReference type="PROSITE" id="PS51845"/>
    </source>
</evidence>
<feature type="domain" description="PDEase" evidence="5">
    <location>
        <begin position="612"/>
        <end position="794"/>
    </location>
</feature>
<feature type="compositionally biased region" description="Basic and acidic residues" evidence="4">
    <location>
        <begin position="105"/>
        <end position="114"/>
    </location>
</feature>
<dbReference type="GO" id="GO:0004114">
    <property type="term" value="F:3',5'-cyclic-nucleotide phosphodiesterase activity"/>
    <property type="evidence" value="ECO:0007669"/>
    <property type="project" value="InterPro"/>
</dbReference>
<dbReference type="InterPro" id="IPR003018">
    <property type="entry name" value="GAF"/>
</dbReference>
<evidence type="ECO:0000256" key="4">
    <source>
        <dbReference type="SAM" id="MobiDB-lite"/>
    </source>
</evidence>
<evidence type="ECO:0000256" key="1">
    <source>
        <dbReference type="ARBA" id="ARBA00022723"/>
    </source>
</evidence>
<dbReference type="InterPro" id="IPR002073">
    <property type="entry name" value="PDEase_catalytic_dom"/>
</dbReference>
<dbReference type="GO" id="GO:0007165">
    <property type="term" value="P:signal transduction"/>
    <property type="evidence" value="ECO:0007669"/>
    <property type="project" value="InterPro"/>
</dbReference>
<dbReference type="EMBL" id="SUNJ01009864">
    <property type="protein sequence ID" value="TPP60082.1"/>
    <property type="molecule type" value="Genomic_DNA"/>
</dbReference>